<evidence type="ECO:0000313" key="2">
    <source>
        <dbReference type="EMBL" id="AMR77247.1"/>
    </source>
</evidence>
<keyword evidence="1" id="KW-0732">Signal</keyword>
<dbReference type="EMBL" id="CP014844">
    <property type="protein sequence ID" value="AMR77247.1"/>
    <property type="molecule type" value="Genomic_DNA"/>
</dbReference>
<dbReference type="KEGG" id="cnan:A2G96_05600"/>
<dbReference type="STRING" id="1796606.A2G96_05600"/>
<feature type="chain" id="PRO_5007498006" evidence="1">
    <location>
        <begin position="18"/>
        <end position="85"/>
    </location>
</feature>
<dbReference type="Proteomes" id="UP000075238">
    <property type="component" value="Chromosome 1"/>
</dbReference>
<dbReference type="AlphaFoldDB" id="A0A142JGN5"/>
<proteinExistence type="predicted"/>
<reference evidence="2 3" key="1">
    <citation type="submission" date="2016-03" db="EMBL/GenBank/DDBJ databases">
        <title>Complete genome sequence of a novel chlorpyrifos degrading bacterium, Cupriavidus nantongensis sp. X1.</title>
        <authorList>
            <person name="Fang L."/>
        </authorList>
    </citation>
    <scope>NUCLEOTIDE SEQUENCE [LARGE SCALE GENOMIC DNA]</scope>
    <source>
        <strain evidence="2 3">X1</strain>
    </source>
</reference>
<accession>A0A142JGN5</accession>
<keyword evidence="3" id="KW-1185">Reference proteome</keyword>
<organism evidence="2 3">
    <name type="scientific">Cupriavidus nantongensis</name>
    <dbReference type="NCBI Taxonomy" id="1796606"/>
    <lineage>
        <taxon>Bacteria</taxon>
        <taxon>Pseudomonadati</taxon>
        <taxon>Pseudomonadota</taxon>
        <taxon>Betaproteobacteria</taxon>
        <taxon>Burkholderiales</taxon>
        <taxon>Burkholderiaceae</taxon>
        <taxon>Cupriavidus</taxon>
    </lineage>
</organism>
<name>A0A142JGN5_9BURK</name>
<dbReference type="PROSITE" id="PS51257">
    <property type="entry name" value="PROKAR_LIPOPROTEIN"/>
    <property type="match status" value="1"/>
</dbReference>
<evidence type="ECO:0000256" key="1">
    <source>
        <dbReference type="SAM" id="SignalP"/>
    </source>
</evidence>
<evidence type="ECO:0000313" key="3">
    <source>
        <dbReference type="Proteomes" id="UP000075238"/>
    </source>
</evidence>
<dbReference type="PANTHER" id="PTHR38008">
    <property type="entry name" value="HEMOLYSIN-RELATED"/>
    <property type="match status" value="1"/>
</dbReference>
<sequence length="85" mass="8374">MRIVPVALGLAASLAAAACTTTPAGRPASTGAAIGMANPASVNCAQRGGKLQIVSTPAGQTGICTFPSGKQCEEWALMRGECTPG</sequence>
<dbReference type="Pfam" id="PF03891">
    <property type="entry name" value="DUF333"/>
    <property type="match status" value="1"/>
</dbReference>
<protein>
    <submittedName>
        <fullName evidence="2">Hemolysin</fullName>
    </submittedName>
</protein>
<dbReference type="RefSeq" id="WP_062797499.1">
    <property type="nucleotide sequence ID" value="NZ_CP014844.1"/>
</dbReference>
<dbReference type="PANTHER" id="PTHR38008:SF2">
    <property type="entry name" value="HEMOLYSIN"/>
    <property type="match status" value="1"/>
</dbReference>
<gene>
    <name evidence="2" type="ORF">A2G96_05600</name>
</gene>
<dbReference type="OrthoDB" id="148878at2"/>
<dbReference type="InterPro" id="IPR005590">
    <property type="entry name" value="DUF333"/>
</dbReference>
<feature type="signal peptide" evidence="1">
    <location>
        <begin position="1"/>
        <end position="17"/>
    </location>
</feature>